<dbReference type="SUPFAM" id="SSF55120">
    <property type="entry name" value="Pseudouridine synthase"/>
    <property type="match status" value="1"/>
</dbReference>
<dbReference type="EC" id="5.4.99.-" evidence="4"/>
<organism evidence="7 8">
    <name type="scientific">Lipingzhangella rawalii</name>
    <dbReference type="NCBI Taxonomy" id="2055835"/>
    <lineage>
        <taxon>Bacteria</taxon>
        <taxon>Bacillati</taxon>
        <taxon>Actinomycetota</taxon>
        <taxon>Actinomycetes</taxon>
        <taxon>Streptosporangiales</taxon>
        <taxon>Nocardiopsidaceae</taxon>
        <taxon>Lipingzhangella</taxon>
    </lineage>
</organism>
<dbReference type="EMBL" id="JAVLVT010000001">
    <property type="protein sequence ID" value="MDS1269313.1"/>
    <property type="molecule type" value="Genomic_DNA"/>
</dbReference>
<feature type="region of interest" description="Disordered" evidence="5">
    <location>
        <begin position="1"/>
        <end position="67"/>
    </location>
</feature>
<dbReference type="Gene3D" id="3.30.70.1560">
    <property type="entry name" value="Alpha-L RNA-binding motif"/>
    <property type="match status" value="1"/>
</dbReference>
<dbReference type="InterPro" id="IPR020103">
    <property type="entry name" value="PsdUridine_synth_cat_dom_sf"/>
</dbReference>
<evidence type="ECO:0000256" key="1">
    <source>
        <dbReference type="ARBA" id="ARBA00008348"/>
    </source>
</evidence>
<dbReference type="NCBIfam" id="TIGR00093">
    <property type="entry name" value="pseudouridine synthase"/>
    <property type="match status" value="1"/>
</dbReference>
<dbReference type="CDD" id="cd00165">
    <property type="entry name" value="S4"/>
    <property type="match status" value="1"/>
</dbReference>
<reference evidence="8" key="1">
    <citation type="submission" date="2023-07" db="EMBL/GenBank/DDBJ databases">
        <title>Novel species in the genus Lipingzhangella isolated from Sambhar Salt Lake.</title>
        <authorList>
            <person name="Jiya N."/>
            <person name="Kajale S."/>
            <person name="Sharma A."/>
        </authorList>
    </citation>
    <scope>NUCLEOTIDE SEQUENCE [LARGE SCALE GENOMIC DNA]</scope>
    <source>
        <strain evidence="8">LS1_29</strain>
    </source>
</reference>
<evidence type="ECO:0000256" key="4">
    <source>
        <dbReference type="RuleBase" id="RU003887"/>
    </source>
</evidence>
<dbReference type="InterPro" id="IPR020094">
    <property type="entry name" value="TruA/RsuA/RluB/E/F_N"/>
</dbReference>
<keyword evidence="2 4" id="KW-0413">Isomerase</keyword>
<dbReference type="InterPro" id="IPR002942">
    <property type="entry name" value="S4_RNA-bd"/>
</dbReference>
<dbReference type="InterPro" id="IPR050343">
    <property type="entry name" value="RsuA_PseudoU_synthase"/>
</dbReference>
<dbReference type="PROSITE" id="PS01149">
    <property type="entry name" value="PSI_RSU"/>
    <property type="match status" value="1"/>
</dbReference>
<evidence type="ECO:0000256" key="2">
    <source>
        <dbReference type="ARBA" id="ARBA00023235"/>
    </source>
</evidence>
<dbReference type="Gene3D" id="3.30.70.580">
    <property type="entry name" value="Pseudouridine synthase I, catalytic domain, N-terminal subdomain"/>
    <property type="match status" value="1"/>
</dbReference>
<accession>A0ABU2H1Z1</accession>
<proteinExistence type="inferred from homology"/>
<dbReference type="PROSITE" id="PS50889">
    <property type="entry name" value="S4"/>
    <property type="match status" value="1"/>
</dbReference>
<protein>
    <recommendedName>
        <fullName evidence="4">Pseudouridine synthase</fullName>
        <ecNumber evidence="4">5.4.99.-</ecNumber>
    </recommendedName>
</protein>
<dbReference type="InterPro" id="IPR018496">
    <property type="entry name" value="PsdUridine_synth_RsuA/RluB_CS"/>
</dbReference>
<evidence type="ECO:0000313" key="7">
    <source>
        <dbReference type="EMBL" id="MDS1269313.1"/>
    </source>
</evidence>
<dbReference type="InterPro" id="IPR036986">
    <property type="entry name" value="S4_RNA-bd_sf"/>
</dbReference>
<comment type="similarity">
    <text evidence="1 4">Belongs to the pseudouridine synthase RsuA family.</text>
</comment>
<gene>
    <name evidence="7" type="ORF">RIF23_03270</name>
</gene>
<evidence type="ECO:0000256" key="3">
    <source>
        <dbReference type="PROSITE-ProRule" id="PRU00182"/>
    </source>
</evidence>
<sequence length="307" mass="33460">MNKPSRKPDKRPGASDRRSGRDTRGGRETPQSLSPGAQARLRRIRAEYDPTDEDRPEGDRDSYPDVPGGVRLQKVLAQAGVASRRGSEELIAAGRVSVDGHVVRRFGARVDPETSVVRVDEQRVVTAADRKYYALNKPRGVVSTMSDPQGRTSLADYAAETGHRLFHVGRLDTDTEGLILLTNDGELANRLTHPRYAVPKTYLASVRGPISKSALQQLRSGVELEDGVAHADAVRVVSESGARALVELTLHEGRNHIVRRMFTTVGHPVRELARTRVGPVELRSLKSGVVRSLTAAEVSALYTAVGL</sequence>
<dbReference type="Pfam" id="PF00849">
    <property type="entry name" value="PseudoU_synth_2"/>
    <property type="match status" value="1"/>
</dbReference>
<name>A0ABU2H1Z1_9ACTN</name>
<evidence type="ECO:0000256" key="5">
    <source>
        <dbReference type="SAM" id="MobiDB-lite"/>
    </source>
</evidence>
<dbReference type="GO" id="GO:0016853">
    <property type="term" value="F:isomerase activity"/>
    <property type="evidence" value="ECO:0007669"/>
    <property type="project" value="UniProtKB-KW"/>
</dbReference>
<dbReference type="Pfam" id="PF01479">
    <property type="entry name" value="S4"/>
    <property type="match status" value="1"/>
</dbReference>
<dbReference type="PANTHER" id="PTHR47683:SF2">
    <property type="entry name" value="RNA-BINDING S4 DOMAIN-CONTAINING PROTEIN"/>
    <property type="match status" value="1"/>
</dbReference>
<dbReference type="CDD" id="cd02870">
    <property type="entry name" value="PseudoU_synth_RsuA_like"/>
    <property type="match status" value="1"/>
</dbReference>
<dbReference type="SMART" id="SM00363">
    <property type="entry name" value="S4"/>
    <property type="match status" value="1"/>
</dbReference>
<dbReference type="Proteomes" id="UP001250214">
    <property type="component" value="Unassembled WGS sequence"/>
</dbReference>
<evidence type="ECO:0000313" key="8">
    <source>
        <dbReference type="Proteomes" id="UP001250214"/>
    </source>
</evidence>
<dbReference type="PANTHER" id="PTHR47683">
    <property type="entry name" value="PSEUDOURIDINE SYNTHASE FAMILY PROTEIN-RELATED"/>
    <property type="match status" value="1"/>
</dbReference>
<dbReference type="Gene3D" id="3.10.290.10">
    <property type="entry name" value="RNA-binding S4 domain"/>
    <property type="match status" value="1"/>
</dbReference>
<dbReference type="InterPro" id="IPR006145">
    <property type="entry name" value="PsdUridine_synth_RsuA/RluA"/>
</dbReference>
<dbReference type="RefSeq" id="WP_310910799.1">
    <property type="nucleotide sequence ID" value="NZ_JAVLVT010000001.1"/>
</dbReference>
<comment type="caution">
    <text evidence="7">The sequence shown here is derived from an EMBL/GenBank/DDBJ whole genome shotgun (WGS) entry which is preliminary data.</text>
</comment>
<keyword evidence="3" id="KW-0694">RNA-binding</keyword>
<feature type="compositionally biased region" description="Basic and acidic residues" evidence="5">
    <location>
        <begin position="1"/>
        <end position="27"/>
    </location>
</feature>
<evidence type="ECO:0000259" key="6">
    <source>
        <dbReference type="SMART" id="SM00363"/>
    </source>
</evidence>
<dbReference type="InterPro" id="IPR000748">
    <property type="entry name" value="PsdUridine_synth_RsuA/RluB/E/F"/>
</dbReference>
<keyword evidence="8" id="KW-1185">Reference proteome</keyword>
<dbReference type="SUPFAM" id="SSF55174">
    <property type="entry name" value="Alpha-L RNA-binding motif"/>
    <property type="match status" value="1"/>
</dbReference>
<dbReference type="InterPro" id="IPR042092">
    <property type="entry name" value="PsdUridine_s_RsuA/RluB/E/F_cat"/>
</dbReference>
<feature type="domain" description="RNA-binding S4" evidence="6">
    <location>
        <begin position="70"/>
        <end position="131"/>
    </location>
</feature>